<evidence type="ECO:0000256" key="3">
    <source>
        <dbReference type="ARBA" id="ARBA00023170"/>
    </source>
</evidence>
<keyword evidence="6" id="KW-1185">Reference proteome</keyword>
<evidence type="ECO:0000259" key="4">
    <source>
        <dbReference type="PROSITE" id="PS51843"/>
    </source>
</evidence>
<dbReference type="SMART" id="SM00430">
    <property type="entry name" value="HOLI"/>
    <property type="match status" value="1"/>
</dbReference>
<sequence>ICDFSDVAPNGELSQSIRGDIAMAVDWAEQVPSFHLLSPTLRPFQQLYIFTAHVTPLGILAKELRAASRLSRFNKGRRAKWVKKTQRHLLHRFCLMFVTIEHGLFTAQMPAHDNVWFLSDRTCLVRHLEAIPEEIKLHLTPKTTKAQELLYPLTSLLIDEIAQPLRKLRPTPEEIAALKVLMLMKPTIIHESESVPLANPEELRLLSDVRDKVLMGLHAYYIASGEENPEERLSDLLMLSGGVA</sequence>
<dbReference type="OrthoDB" id="5783820at2759"/>
<feature type="domain" description="NR LBD" evidence="4">
    <location>
        <begin position="1"/>
        <end position="244"/>
    </location>
</feature>
<organism evidence="5 6">
    <name type="scientific">Teladorsagia circumcincta</name>
    <name type="common">Brown stomach worm</name>
    <name type="synonym">Ostertagia circumcincta</name>
    <dbReference type="NCBI Taxonomy" id="45464"/>
    <lineage>
        <taxon>Eukaryota</taxon>
        <taxon>Metazoa</taxon>
        <taxon>Ecdysozoa</taxon>
        <taxon>Nematoda</taxon>
        <taxon>Chromadorea</taxon>
        <taxon>Rhabditida</taxon>
        <taxon>Rhabditina</taxon>
        <taxon>Rhabditomorpha</taxon>
        <taxon>Strongyloidea</taxon>
        <taxon>Trichostrongylidae</taxon>
        <taxon>Teladorsagia</taxon>
    </lineage>
</organism>
<evidence type="ECO:0000313" key="6">
    <source>
        <dbReference type="Proteomes" id="UP000230423"/>
    </source>
</evidence>
<dbReference type="PROSITE" id="PS51843">
    <property type="entry name" value="NR_LBD"/>
    <property type="match status" value="1"/>
</dbReference>
<feature type="non-terminal residue" evidence="5">
    <location>
        <position position="244"/>
    </location>
</feature>
<dbReference type="AlphaFoldDB" id="A0A2G9TDG3"/>
<evidence type="ECO:0000313" key="5">
    <source>
        <dbReference type="EMBL" id="PIO56004.1"/>
    </source>
</evidence>
<name>A0A2G9TDG3_TELCI</name>
<dbReference type="InterPro" id="IPR035500">
    <property type="entry name" value="NHR-like_dom_sf"/>
</dbReference>
<reference evidence="5 6" key="1">
    <citation type="submission" date="2015-09" db="EMBL/GenBank/DDBJ databases">
        <title>Draft genome of the parasitic nematode Teladorsagia circumcincta isolate WARC Sus (inbred).</title>
        <authorList>
            <person name="Mitreva M."/>
        </authorList>
    </citation>
    <scope>NUCLEOTIDE SEQUENCE [LARGE SCALE GENOMIC DNA]</scope>
    <source>
        <strain evidence="5 6">S</strain>
    </source>
</reference>
<dbReference type="PANTHER" id="PTHR46587">
    <property type="entry name" value="NUCLEAR HORMONE RECEPTOR FAMILY"/>
    <property type="match status" value="1"/>
</dbReference>
<keyword evidence="2" id="KW-0804">Transcription</keyword>
<gene>
    <name evidence="5" type="ORF">TELCIR_22604</name>
</gene>
<keyword evidence="3" id="KW-0675">Receptor</keyword>
<keyword evidence="1" id="KW-0805">Transcription regulation</keyword>
<evidence type="ECO:0000256" key="1">
    <source>
        <dbReference type="ARBA" id="ARBA00023015"/>
    </source>
</evidence>
<dbReference type="Pfam" id="PF00104">
    <property type="entry name" value="Hormone_recep"/>
    <property type="match status" value="1"/>
</dbReference>
<dbReference type="InterPro" id="IPR000536">
    <property type="entry name" value="Nucl_hrmn_rcpt_lig-bd"/>
</dbReference>
<dbReference type="SUPFAM" id="SSF48508">
    <property type="entry name" value="Nuclear receptor ligand-binding domain"/>
    <property type="match status" value="1"/>
</dbReference>
<dbReference type="Gene3D" id="1.10.565.10">
    <property type="entry name" value="Retinoid X Receptor"/>
    <property type="match status" value="1"/>
</dbReference>
<proteinExistence type="predicted"/>
<evidence type="ECO:0000256" key="2">
    <source>
        <dbReference type="ARBA" id="ARBA00023163"/>
    </source>
</evidence>
<dbReference type="Proteomes" id="UP000230423">
    <property type="component" value="Unassembled WGS sequence"/>
</dbReference>
<feature type="non-terminal residue" evidence="5">
    <location>
        <position position="1"/>
    </location>
</feature>
<accession>A0A2G9TDG3</accession>
<dbReference type="EMBL" id="KZ383263">
    <property type="protein sequence ID" value="PIO56004.1"/>
    <property type="molecule type" value="Genomic_DNA"/>
</dbReference>
<protein>
    <recommendedName>
        <fullName evidence="4">NR LBD domain-containing protein</fullName>
    </recommendedName>
</protein>
<dbReference type="PANTHER" id="PTHR46587:SF6">
    <property type="entry name" value="NUCLEAR HORMONE RECEPTOR FAMILY"/>
    <property type="match status" value="1"/>
</dbReference>